<dbReference type="HOGENOM" id="CLU_1692313_0_0_6"/>
<keyword evidence="1" id="KW-0472">Membrane</keyword>
<sequence>MQSANLTCQQLPQPIHIHNRFLPDWLDAATLRQLFIVTMFTVCCLYLPQAAAQSALPSGSIGIPGVADNANWVSNMVGLFRWGLTLLLVVVLGFGIGRSILTMFSLINDARNGGEWGPAIQQIVLVLINIAFSLGLFALANKYVLEPLNKLGGGS</sequence>
<name>G9ZG97_9GAMM</name>
<keyword evidence="1" id="KW-0812">Transmembrane</keyword>
<feature type="transmembrane region" description="Helical" evidence="1">
    <location>
        <begin position="84"/>
        <end position="107"/>
    </location>
</feature>
<gene>
    <name evidence="2" type="ORF">HMPREF9080_01801</name>
</gene>
<evidence type="ECO:0000256" key="1">
    <source>
        <dbReference type="SAM" id="Phobius"/>
    </source>
</evidence>
<accession>G9ZG97</accession>
<dbReference type="AlphaFoldDB" id="G9ZG97"/>
<comment type="caution">
    <text evidence="2">The sequence shown here is derived from an EMBL/GenBank/DDBJ whole genome shotgun (WGS) entry which is preliminary data.</text>
</comment>
<protein>
    <submittedName>
        <fullName evidence="2">Uncharacterized protein</fullName>
    </submittedName>
</protein>
<feature type="transmembrane region" description="Helical" evidence="1">
    <location>
        <begin position="119"/>
        <end position="140"/>
    </location>
</feature>
<proteinExistence type="predicted"/>
<dbReference type="STRING" id="797473.HMPREF9080_01801"/>
<keyword evidence="1" id="KW-1133">Transmembrane helix</keyword>
<dbReference type="Proteomes" id="UP000004750">
    <property type="component" value="Unassembled WGS sequence"/>
</dbReference>
<evidence type="ECO:0000313" key="2">
    <source>
        <dbReference type="EMBL" id="EHM53337.1"/>
    </source>
</evidence>
<evidence type="ECO:0000313" key="3">
    <source>
        <dbReference type="Proteomes" id="UP000004750"/>
    </source>
</evidence>
<organism evidence="2 3">
    <name type="scientific">Cardiobacterium valvarum F0432</name>
    <dbReference type="NCBI Taxonomy" id="797473"/>
    <lineage>
        <taxon>Bacteria</taxon>
        <taxon>Pseudomonadati</taxon>
        <taxon>Pseudomonadota</taxon>
        <taxon>Gammaproteobacteria</taxon>
        <taxon>Cardiobacteriales</taxon>
        <taxon>Cardiobacteriaceae</taxon>
        <taxon>Cardiobacterium</taxon>
    </lineage>
</organism>
<reference evidence="2 3" key="1">
    <citation type="submission" date="2011-08" db="EMBL/GenBank/DDBJ databases">
        <authorList>
            <person name="Weinstock G."/>
            <person name="Sodergren E."/>
            <person name="Clifton S."/>
            <person name="Fulton L."/>
            <person name="Fulton B."/>
            <person name="Courtney L."/>
            <person name="Fronick C."/>
            <person name="Harrison M."/>
            <person name="Strong C."/>
            <person name="Farmer C."/>
            <person name="Delahaunty K."/>
            <person name="Markovic C."/>
            <person name="Hall O."/>
            <person name="Minx P."/>
            <person name="Tomlinson C."/>
            <person name="Mitreva M."/>
            <person name="Hou S."/>
            <person name="Chen J."/>
            <person name="Wollam A."/>
            <person name="Pepin K.H."/>
            <person name="Johnson M."/>
            <person name="Bhonagiri V."/>
            <person name="Zhang X."/>
            <person name="Suruliraj S."/>
            <person name="Warren W."/>
            <person name="Chinwalla A."/>
            <person name="Mardis E.R."/>
            <person name="Wilson R.K."/>
        </authorList>
    </citation>
    <scope>NUCLEOTIDE SEQUENCE [LARGE SCALE GENOMIC DNA]</scope>
    <source>
        <strain evidence="2 3">F0432</strain>
    </source>
</reference>
<dbReference type="EMBL" id="AGCM01000104">
    <property type="protein sequence ID" value="EHM53337.1"/>
    <property type="molecule type" value="Genomic_DNA"/>
</dbReference>
<dbReference type="RefSeq" id="WP_006985801.1">
    <property type="nucleotide sequence ID" value="NZ_JH417935.1"/>
</dbReference>